<dbReference type="Pfam" id="PF07731">
    <property type="entry name" value="Cu-oxidase_2"/>
    <property type="match status" value="1"/>
</dbReference>
<evidence type="ECO:0000313" key="3">
    <source>
        <dbReference type="Proteomes" id="UP000679307"/>
    </source>
</evidence>
<dbReference type="EMBL" id="CP075371">
    <property type="protein sequence ID" value="QVT79772.1"/>
    <property type="molecule type" value="Genomic_DNA"/>
</dbReference>
<dbReference type="SUPFAM" id="SSF49503">
    <property type="entry name" value="Cupredoxins"/>
    <property type="match status" value="1"/>
</dbReference>
<feature type="domain" description="Plastocyanin-like" evidence="1">
    <location>
        <begin position="1"/>
        <end position="22"/>
    </location>
</feature>
<dbReference type="Gene3D" id="2.60.40.420">
    <property type="entry name" value="Cupredoxins - blue copper proteins"/>
    <property type="match status" value="1"/>
</dbReference>
<keyword evidence="3" id="KW-1185">Reference proteome</keyword>
<dbReference type="Proteomes" id="UP000679307">
    <property type="component" value="Chromosome"/>
</dbReference>
<accession>A0ABX8EKZ1</accession>
<proteinExistence type="predicted"/>
<reference evidence="2 3" key="1">
    <citation type="submission" date="2021-05" db="EMBL/GenBank/DDBJ databases">
        <title>Complete genome of Nocardioides aquaticus KCTC 9944T isolated from meromictic and hypersaline Ekho Lake, Antarctica.</title>
        <authorList>
            <person name="Hwang K."/>
            <person name="Kim K.M."/>
            <person name="Choe H."/>
        </authorList>
    </citation>
    <scope>NUCLEOTIDE SEQUENCE [LARGE SCALE GENOMIC DNA]</scope>
    <source>
        <strain evidence="2 3">KCTC 9944</strain>
    </source>
</reference>
<protein>
    <recommendedName>
        <fullName evidence="1">Plastocyanin-like domain-containing protein</fullName>
    </recommendedName>
</protein>
<sequence>MIHCHNLAHEDHDMMSQFLVAAADGTVDLSPTHPNHPVFAAPPQ</sequence>
<evidence type="ECO:0000259" key="1">
    <source>
        <dbReference type="Pfam" id="PF07731"/>
    </source>
</evidence>
<dbReference type="InterPro" id="IPR011706">
    <property type="entry name" value="Cu-oxidase_C"/>
</dbReference>
<name>A0ABX8EKZ1_9ACTN</name>
<evidence type="ECO:0000313" key="2">
    <source>
        <dbReference type="EMBL" id="QVT79772.1"/>
    </source>
</evidence>
<dbReference type="InterPro" id="IPR008972">
    <property type="entry name" value="Cupredoxin"/>
</dbReference>
<organism evidence="2 3">
    <name type="scientific">Nocardioides aquaticus</name>
    <dbReference type="NCBI Taxonomy" id="160826"/>
    <lineage>
        <taxon>Bacteria</taxon>
        <taxon>Bacillati</taxon>
        <taxon>Actinomycetota</taxon>
        <taxon>Actinomycetes</taxon>
        <taxon>Propionibacteriales</taxon>
        <taxon>Nocardioidaceae</taxon>
        <taxon>Nocardioides</taxon>
    </lineage>
</organism>
<dbReference type="RefSeq" id="WP_214059179.1">
    <property type="nucleotide sequence ID" value="NZ_CP075371.1"/>
</dbReference>
<gene>
    <name evidence="2" type="ORF">ENKNEFLB_02162</name>
</gene>